<keyword evidence="3" id="KW-1185">Reference proteome</keyword>
<dbReference type="AlphaFoldDB" id="A0A143HN21"/>
<feature type="chain" id="PRO_5007509688" evidence="1">
    <location>
        <begin position="21"/>
        <end position="154"/>
    </location>
</feature>
<evidence type="ECO:0000313" key="2">
    <source>
        <dbReference type="EMBL" id="AMX02911.1"/>
    </source>
</evidence>
<proteinExistence type="predicted"/>
<organism evidence="2 3">
    <name type="scientific">Microbulbifer thermotolerans</name>
    <dbReference type="NCBI Taxonomy" id="252514"/>
    <lineage>
        <taxon>Bacteria</taxon>
        <taxon>Pseudomonadati</taxon>
        <taxon>Pseudomonadota</taxon>
        <taxon>Gammaproteobacteria</taxon>
        <taxon>Cellvibrionales</taxon>
        <taxon>Microbulbiferaceae</taxon>
        <taxon>Microbulbifer</taxon>
    </lineage>
</organism>
<sequence>MIKFIPLTGLLFVGSMQAVAMEGCYLKSDEITSLVSNESEGKLTYIEVSKVADDFFVDGVIQGGNFHVCHIGSPLEGDEDPLKMAYVDSTLVYSEDDPEYDINCKLVFSFEGGKLTISDTNAHCARYIFSCGAHAGLDGVVLPKVERKCPGSDA</sequence>
<dbReference type="OrthoDB" id="6312836at2"/>
<dbReference type="EMBL" id="CP014864">
    <property type="protein sequence ID" value="AMX02911.1"/>
    <property type="molecule type" value="Genomic_DNA"/>
</dbReference>
<feature type="signal peptide" evidence="1">
    <location>
        <begin position="1"/>
        <end position="20"/>
    </location>
</feature>
<keyword evidence="1" id="KW-0732">Signal</keyword>
<dbReference type="RefSeq" id="WP_067154109.1">
    <property type="nucleotide sequence ID" value="NZ_CP014864.1"/>
</dbReference>
<reference evidence="3" key="1">
    <citation type="submission" date="2016-03" db="EMBL/GenBank/DDBJ databases">
        <authorList>
            <person name="Lee Y.-S."/>
            <person name="Choi Y.-L."/>
        </authorList>
    </citation>
    <scope>NUCLEOTIDE SEQUENCE [LARGE SCALE GENOMIC DNA]</scope>
    <source>
        <strain evidence="3">DAU221</strain>
    </source>
</reference>
<dbReference type="Proteomes" id="UP000076077">
    <property type="component" value="Chromosome"/>
</dbReference>
<evidence type="ECO:0000256" key="1">
    <source>
        <dbReference type="SAM" id="SignalP"/>
    </source>
</evidence>
<dbReference type="KEGG" id="mthd:A3224_10295"/>
<dbReference type="GeneID" id="76608441"/>
<protein>
    <submittedName>
        <fullName evidence="2">Uncharacterized protein</fullName>
    </submittedName>
</protein>
<evidence type="ECO:0000313" key="3">
    <source>
        <dbReference type="Proteomes" id="UP000076077"/>
    </source>
</evidence>
<gene>
    <name evidence="2" type="ORF">A3224_10295</name>
</gene>
<accession>A0A143HN21</accession>
<name>A0A143HN21_MICTH</name>